<keyword evidence="1" id="KW-0547">Nucleotide-binding</keyword>
<keyword evidence="1" id="KW-0378">Hydrolase</keyword>
<keyword evidence="2" id="KW-1185">Reference proteome</keyword>
<sequence length="424" mass="47049">MDFNLLRAFCERKVMDRLYEQTPKSLLAPDTVAMIGWLQLYFATYPDSNEVNFEMMNTLLDMRGTHLQKEQLDIMKHMLKTIQNVPTELVAGTVKTLNELAYSGEMAALVSKYQAGDEIDFVQEAKALERKYSGVVAANDSLLKWEDGGVDDILAATDESGGLKLTVFSELARNIRGLRGGDCVAVAAPVDAGKTSLLAAAVVSLAEQMHEQKEIYAERPILWLVNESLAKRTVPRIYQAATGLTLQQIVEQHKEGKFADKYLKKVGTWDKIRVKDAHSMNLGQISTLLEEMKPAVLVVDMVSGIKGANADSEHQALERTWQELRILGCEHDCIIIGSMQLSAEGYDMLYPPLTAMKQSRIGVQGALDLCIMMGRLNVNDKPDMANIRGISTPKSKLTKSGCQSYVQFQVEFDGGRCQFKEGTL</sequence>
<evidence type="ECO:0000313" key="2">
    <source>
        <dbReference type="Proteomes" id="UP001182171"/>
    </source>
</evidence>
<accession>A0AA51Z2R7</accession>
<dbReference type="GO" id="GO:0004386">
    <property type="term" value="F:helicase activity"/>
    <property type="evidence" value="ECO:0007669"/>
    <property type="project" value="UniProtKB-KW"/>
</dbReference>
<dbReference type="InterPro" id="IPR027417">
    <property type="entry name" value="P-loop_NTPase"/>
</dbReference>
<name>A0AA51Z2R7_9CAUD</name>
<dbReference type="Proteomes" id="UP001182171">
    <property type="component" value="Segment"/>
</dbReference>
<evidence type="ECO:0000313" key="1">
    <source>
        <dbReference type="EMBL" id="WMX18790.1"/>
    </source>
</evidence>
<dbReference type="SUPFAM" id="SSF52540">
    <property type="entry name" value="P-loop containing nucleoside triphosphate hydrolases"/>
    <property type="match status" value="1"/>
</dbReference>
<dbReference type="Pfam" id="PF13481">
    <property type="entry name" value="AAA_25"/>
    <property type="match status" value="1"/>
</dbReference>
<proteinExistence type="predicted"/>
<dbReference type="Gene3D" id="3.40.50.300">
    <property type="entry name" value="P-loop containing nucleotide triphosphate hydrolases"/>
    <property type="match status" value="1"/>
</dbReference>
<dbReference type="EMBL" id="OQ921331">
    <property type="protein sequence ID" value="WMX18790.1"/>
    <property type="molecule type" value="Genomic_DNA"/>
</dbReference>
<keyword evidence="1" id="KW-0067">ATP-binding</keyword>
<keyword evidence="1" id="KW-0347">Helicase</keyword>
<protein>
    <submittedName>
        <fullName evidence="1">DNA helicase</fullName>
    </submittedName>
</protein>
<reference evidence="1" key="1">
    <citation type="submission" date="2023-05" db="EMBL/GenBank/DDBJ databases">
        <title>Complete genome sequence of three non-O157 smooth Escherichia coli infecting phages.</title>
        <authorList>
            <person name="Pas C."/>
            <person name="Briers Y."/>
            <person name="Fieseler L."/>
        </authorList>
    </citation>
    <scope>NUCLEOTIDE SEQUENCE</scope>
</reference>
<organism evidence="1 2">
    <name type="scientific">Escherichia phage vB_EcoP_PAS7</name>
    <dbReference type="NCBI Taxonomy" id="3053875"/>
    <lineage>
        <taxon>Viruses</taxon>
        <taxon>Duplodnaviria</taxon>
        <taxon>Heunggongvirae</taxon>
        <taxon>Uroviricota</taxon>
        <taxon>Caudoviricetes</taxon>
        <taxon>Autographivirales</taxon>
        <taxon>Autoscriptoviridae</taxon>
        <taxon>Slopekvirinae</taxon>
        <taxon>Cepavirus</taxon>
        <taxon>Cepavirus PAS7</taxon>
    </lineage>
</organism>